<dbReference type="GeneID" id="100169688"/>
<evidence type="ECO:0000313" key="12">
    <source>
        <dbReference type="Ensembl" id="ENSCINP00000005788.3"/>
    </source>
</evidence>
<dbReference type="PRINTS" id="PR00405">
    <property type="entry name" value="REVINTRACTNG"/>
</dbReference>
<keyword evidence="4 8" id="KW-0863">Zinc-finger</keyword>
<feature type="compositionally biased region" description="Polar residues" evidence="9">
    <location>
        <begin position="556"/>
        <end position="565"/>
    </location>
</feature>
<dbReference type="OrthoDB" id="5588096at2759"/>
<accession>F6WD42</accession>
<dbReference type="Pfam" id="PF12205">
    <property type="entry name" value="GIT1_C"/>
    <property type="match status" value="1"/>
</dbReference>
<dbReference type="OMA" id="RNEGHTE"/>
<proteinExistence type="evidence at transcript level"/>
<dbReference type="Proteomes" id="UP000008144">
    <property type="component" value="Unassembled WGS sequence"/>
</dbReference>
<dbReference type="GO" id="GO:0008270">
    <property type="term" value="F:zinc ion binding"/>
    <property type="evidence" value="ECO:0007669"/>
    <property type="project" value="UniProtKB-KW"/>
</dbReference>
<evidence type="ECO:0000313" key="13">
    <source>
        <dbReference type="Proteomes" id="UP000008144"/>
    </source>
</evidence>
<dbReference type="InterPro" id="IPR037278">
    <property type="entry name" value="ARFGAP/RecO"/>
</dbReference>
<name>Q1RLG9_CIOIN</name>
<dbReference type="EMBL" id="BR000065">
    <property type="protein sequence ID" value="FAA00096.1"/>
    <property type="molecule type" value="mRNA"/>
</dbReference>
<accession>Q1RLG9</accession>
<dbReference type="HOGENOM" id="CLU_009739_0_0_1"/>
<keyword evidence="1" id="KW-0343">GTPase activation</keyword>
<keyword evidence="5" id="KW-0862">Zinc</keyword>
<dbReference type="GO" id="GO:0008277">
    <property type="term" value="P:regulation of G protein-coupled receptor signaling pathway"/>
    <property type="evidence" value="ECO:0000318"/>
    <property type="project" value="GO_Central"/>
</dbReference>
<evidence type="ECO:0000256" key="5">
    <source>
        <dbReference type="ARBA" id="ARBA00022833"/>
    </source>
</evidence>
<dbReference type="InterPro" id="IPR038508">
    <property type="entry name" value="ArfGAP_dom_sf"/>
</dbReference>
<dbReference type="SMART" id="SM00105">
    <property type="entry name" value="ArfGap"/>
    <property type="match status" value="1"/>
</dbReference>
<organism evidence="11">
    <name type="scientific">Ciona intestinalis</name>
    <name type="common">Transparent sea squirt</name>
    <name type="synonym">Ascidia intestinalis</name>
    <dbReference type="NCBI Taxonomy" id="7719"/>
    <lineage>
        <taxon>Eukaryota</taxon>
        <taxon>Metazoa</taxon>
        <taxon>Chordata</taxon>
        <taxon>Tunicata</taxon>
        <taxon>Ascidiacea</taxon>
        <taxon>Phlebobranchia</taxon>
        <taxon>Cionidae</taxon>
        <taxon>Ciona</taxon>
    </lineage>
</organism>
<feature type="compositionally biased region" description="Basic and acidic residues" evidence="9">
    <location>
        <begin position="526"/>
        <end position="555"/>
    </location>
</feature>
<reference evidence="12" key="3">
    <citation type="submission" date="2025-05" db="UniProtKB">
        <authorList>
            <consortium name="Ensembl"/>
        </authorList>
    </citation>
    <scope>IDENTIFICATION</scope>
</reference>
<evidence type="ECO:0000256" key="4">
    <source>
        <dbReference type="ARBA" id="ARBA00022771"/>
    </source>
</evidence>
<dbReference type="InterPro" id="IPR036770">
    <property type="entry name" value="Ankyrin_rpt-contain_sf"/>
</dbReference>
<dbReference type="SUPFAM" id="SSF57863">
    <property type="entry name" value="ArfGap/RecO-like zinc finger"/>
    <property type="match status" value="1"/>
</dbReference>
<dbReference type="GeneTree" id="ENSGT00940000169561"/>
<dbReference type="Gene3D" id="1.20.120.330">
    <property type="entry name" value="Nucleotidyltransferases domain 2"/>
    <property type="match status" value="1"/>
</dbReference>
<keyword evidence="2" id="KW-0479">Metal-binding</keyword>
<dbReference type="GO" id="GO:0005096">
    <property type="term" value="F:GTPase activator activity"/>
    <property type="evidence" value="ECO:0000318"/>
    <property type="project" value="GO_Central"/>
</dbReference>
<dbReference type="RefSeq" id="NP_001121597.1">
    <property type="nucleotide sequence ID" value="NM_001128125.1"/>
</dbReference>
<keyword evidence="13" id="KW-1185">Reference proteome</keyword>
<keyword evidence="3" id="KW-0677">Repeat</keyword>
<accession>A0A1W2VTL8</accession>
<dbReference type="InterPro" id="IPR047161">
    <property type="entry name" value="GIT-like"/>
</dbReference>
<dbReference type="InterPro" id="IPR022018">
    <property type="entry name" value="GIT1_C"/>
</dbReference>
<dbReference type="PANTHER" id="PTHR46097">
    <property type="entry name" value="G PROTEIN-COUPLED RECEPTOR KINASE INTERACTING ARFGAP"/>
    <property type="match status" value="1"/>
</dbReference>
<keyword evidence="6 7" id="KW-0040">ANK repeat</keyword>
<feature type="repeat" description="ANK" evidence="7">
    <location>
        <begin position="163"/>
        <end position="195"/>
    </location>
</feature>
<feature type="compositionally biased region" description="Low complexity" evidence="9">
    <location>
        <begin position="499"/>
        <end position="512"/>
    </location>
</feature>
<evidence type="ECO:0000256" key="9">
    <source>
        <dbReference type="SAM" id="MobiDB-lite"/>
    </source>
</evidence>
<dbReference type="GO" id="GO:0045202">
    <property type="term" value="C:synapse"/>
    <property type="evidence" value="ECO:0000318"/>
    <property type="project" value="GO_Central"/>
</dbReference>
<dbReference type="Gene3D" id="1.25.40.20">
    <property type="entry name" value="Ankyrin repeat-containing domain"/>
    <property type="match status" value="1"/>
</dbReference>
<evidence type="ECO:0000256" key="7">
    <source>
        <dbReference type="PROSITE-ProRule" id="PRU00023"/>
    </source>
</evidence>
<feature type="region of interest" description="Disordered" evidence="9">
    <location>
        <begin position="444"/>
        <end position="632"/>
    </location>
</feature>
<dbReference type="SUPFAM" id="SSF48403">
    <property type="entry name" value="Ankyrin repeat"/>
    <property type="match status" value="1"/>
</dbReference>
<reference evidence="13" key="1">
    <citation type="journal article" date="2002" name="Science">
        <title>The draft genome of Ciona intestinalis: insights into chordate and vertebrate origins.</title>
        <authorList>
            <person name="Dehal P."/>
            <person name="Satou Y."/>
            <person name="Campbell R.K."/>
            <person name="Chapman J."/>
            <person name="Degnan B."/>
            <person name="De Tomaso A."/>
            <person name="Davidson B."/>
            <person name="Di Gregorio A."/>
            <person name="Gelpke M."/>
            <person name="Goodstein D.M."/>
            <person name="Harafuji N."/>
            <person name="Hastings K.E."/>
            <person name="Ho I."/>
            <person name="Hotta K."/>
            <person name="Huang W."/>
            <person name="Kawashima T."/>
            <person name="Lemaire P."/>
            <person name="Martinez D."/>
            <person name="Meinertzhagen I.A."/>
            <person name="Necula S."/>
            <person name="Nonaka M."/>
            <person name="Putnam N."/>
            <person name="Rash S."/>
            <person name="Saiga H."/>
            <person name="Satake M."/>
            <person name="Terry A."/>
            <person name="Yamada L."/>
            <person name="Wang H.G."/>
            <person name="Awazu S."/>
            <person name="Azumi K."/>
            <person name="Boore J."/>
            <person name="Branno M."/>
            <person name="Chin-Bow S."/>
            <person name="DeSantis R."/>
            <person name="Doyle S."/>
            <person name="Francino P."/>
            <person name="Keys D.N."/>
            <person name="Haga S."/>
            <person name="Hayashi H."/>
            <person name="Hino K."/>
            <person name="Imai K.S."/>
            <person name="Inaba K."/>
            <person name="Kano S."/>
            <person name="Kobayashi K."/>
            <person name="Kobayashi M."/>
            <person name="Lee B.I."/>
            <person name="Makabe K.W."/>
            <person name="Manohar C."/>
            <person name="Matassi G."/>
            <person name="Medina M."/>
            <person name="Mochizuki Y."/>
            <person name="Mount S."/>
            <person name="Morishita T."/>
            <person name="Miura S."/>
            <person name="Nakayama A."/>
            <person name="Nishizaka S."/>
            <person name="Nomoto H."/>
            <person name="Ohta F."/>
            <person name="Oishi K."/>
            <person name="Rigoutsos I."/>
            <person name="Sano M."/>
            <person name="Sasaki A."/>
            <person name="Sasakura Y."/>
            <person name="Shoguchi E."/>
            <person name="Shin-i T."/>
            <person name="Spagnuolo A."/>
            <person name="Stainier D."/>
            <person name="Suzuki M.M."/>
            <person name="Tassy O."/>
            <person name="Takatori N."/>
            <person name="Tokuoka M."/>
            <person name="Yagi K."/>
            <person name="Yoshizaki F."/>
            <person name="Wada S."/>
            <person name="Zhang C."/>
            <person name="Hyatt P.D."/>
            <person name="Larimer F."/>
            <person name="Detter C."/>
            <person name="Doggett N."/>
            <person name="Glavina T."/>
            <person name="Hawkins T."/>
            <person name="Richardson P."/>
            <person name="Lucas S."/>
            <person name="Kohara Y."/>
            <person name="Levine M."/>
            <person name="Satoh N."/>
            <person name="Rokhsar D.S."/>
        </authorList>
    </citation>
    <scope>NUCLEOTIDE SEQUENCE [LARGE SCALE GENOMIC DNA]</scope>
</reference>
<dbReference type="PROSITE" id="PS50088">
    <property type="entry name" value="ANK_REPEAT"/>
    <property type="match status" value="1"/>
</dbReference>
<feature type="compositionally biased region" description="Polar residues" evidence="9">
    <location>
        <begin position="473"/>
        <end position="498"/>
    </location>
</feature>
<evidence type="ECO:0000313" key="11">
    <source>
        <dbReference type="EMBL" id="FAA00096.1"/>
    </source>
</evidence>
<evidence type="ECO:0000256" key="3">
    <source>
        <dbReference type="ARBA" id="ARBA00022737"/>
    </source>
</evidence>
<dbReference type="PROSITE" id="PS50115">
    <property type="entry name" value="ARFGAP"/>
    <property type="match status" value="1"/>
</dbReference>
<dbReference type="Pfam" id="PF01412">
    <property type="entry name" value="ArfGap"/>
    <property type="match status" value="1"/>
</dbReference>
<dbReference type="KEGG" id="cin:100169688"/>
<dbReference type="GO" id="GO:0098793">
    <property type="term" value="C:presynapse"/>
    <property type="evidence" value="ECO:0007669"/>
    <property type="project" value="GOC"/>
</dbReference>
<dbReference type="SMART" id="SM00555">
    <property type="entry name" value="GIT"/>
    <property type="match status" value="2"/>
</dbReference>
<protein>
    <submittedName>
        <fullName evidence="11 12">Zinc finger protein</fullName>
    </submittedName>
</protein>
<reference evidence="11" key="2">
    <citation type="journal article" date="2006" name="Dev. Biol.">
        <title>Systematic analysis of embryonic expression profiles of zinc finger genes in Ciona intestinalis.</title>
        <authorList>
            <person name="Miwata K."/>
            <person name="Chiba T."/>
            <person name="Horii R."/>
            <person name="Yamada L."/>
            <person name="Kubo A."/>
            <person name="Miyamura D."/>
            <person name="Satoh N."/>
            <person name="Satou Y."/>
        </authorList>
    </citation>
    <scope>NUCLEOTIDE SEQUENCE</scope>
</reference>
<dbReference type="GO" id="GO:0007420">
    <property type="term" value="P:brain development"/>
    <property type="evidence" value="ECO:0000318"/>
    <property type="project" value="GO_Central"/>
</dbReference>
<dbReference type="PROSITE" id="PS50297">
    <property type="entry name" value="ANK_REP_REGION"/>
    <property type="match status" value="1"/>
</dbReference>
<gene>
    <name evidence="11" type="primary">Ci-ArfGAP-3</name>
    <name evidence="12" type="synonym">ci-arfgap-3</name>
</gene>
<dbReference type="STRING" id="7719.ENSCINP00000005788"/>
<evidence type="ECO:0000259" key="10">
    <source>
        <dbReference type="PROSITE" id="PS50115"/>
    </source>
</evidence>
<dbReference type="PANTHER" id="PTHR46097:SF3">
    <property type="entry name" value="ARF GTPASE-ACTIVATING PROTEIN GIT"/>
    <property type="match status" value="1"/>
</dbReference>
<dbReference type="CDD" id="cd08833">
    <property type="entry name" value="ArfGap_GIT"/>
    <property type="match status" value="1"/>
</dbReference>
<dbReference type="InterPro" id="IPR013724">
    <property type="entry name" value="GIT_SHD"/>
</dbReference>
<feature type="domain" description="Arf-GAP" evidence="10">
    <location>
        <begin position="1"/>
        <end position="126"/>
    </location>
</feature>
<evidence type="ECO:0000256" key="8">
    <source>
        <dbReference type="PROSITE-ProRule" id="PRU00288"/>
    </source>
</evidence>
<dbReference type="GO" id="GO:0036465">
    <property type="term" value="P:synaptic vesicle recycling"/>
    <property type="evidence" value="ECO:0000318"/>
    <property type="project" value="GO_Central"/>
</dbReference>
<dbReference type="Gene3D" id="1.10.220.150">
    <property type="entry name" value="Arf GTPase activating protein"/>
    <property type="match status" value="1"/>
</dbReference>
<evidence type="ECO:0000256" key="1">
    <source>
        <dbReference type="ARBA" id="ARBA00022468"/>
    </source>
</evidence>
<sequence>MSKPKFRTAADTCADCSAPDPVWASVNRGVYMCNDCAGIHRNLGRHVSQVKHLHRSTWHPNQQNMVHQLAMVGSNSIWEHSLLDPAQMRSGKRKPNPSDSVHPTKNEFIRAKYEQLAYVHRPPRRDDDDLGKQLHSSVRTANLDTSLRLLSLGAQANYFHMDRGNTPLHVAAKAGQSLQCELLVTYGADPAALDSNRLPPEDLARNEGHTELADRLVELQYELSDRLSYFVWGLKPDHKTRNHYAMPKVRDNGVGLDGRKRLQALSNQIFEELAMDVYDEVDRRETELIWQQHKQSGGKVAPTADHVAVPFLTVNPEYSTTRNQGRQKLARFTQQEFFVLITDILCDIIRRQSLYDGSNNNLLQRSLSSEDPIYDLPPDGNLDYQSIENSAVRGNQQVSIPLSEFLKVKQKLQEKEETVTKLMELNRDLSTKVTNLAKQNYELLKQKPQPGQYTSAFRPTPYTAPNSKPPFTPSSTISPRSGSANSITRPTSSYNHNDSFGSQSSLASSGSQRRQTIHETLGGSHAKPEPEFVTSTKDKTMDDSMKKPHRLRDQSPHNSVGSDYDNSGPPGGSTEQSRSKRTSPASMEATTDKKNTSVDQNVNINENNNHATEKSESPSAQVEGTPHKPEHLQRYDEVIRKTETVTRNISSLLQAAQKGKSESYPACAENILTVVQEIVALFPEDLNDPDMKNVIIKLGGGAEKLRNRCKEVAEQGIAFNAKQVTEEIIKNAYDIAKAEKELVTMITKLQSLETSQDSSS</sequence>
<dbReference type="Pfam" id="PF08518">
    <property type="entry name" value="GIT_SHD"/>
    <property type="match status" value="2"/>
</dbReference>
<dbReference type="InterPro" id="IPR002110">
    <property type="entry name" value="Ankyrin_rpt"/>
</dbReference>
<evidence type="ECO:0000256" key="6">
    <source>
        <dbReference type="ARBA" id="ARBA00023043"/>
    </source>
</evidence>
<dbReference type="AlphaFoldDB" id="Q1RLG9"/>
<dbReference type="Pfam" id="PF00023">
    <property type="entry name" value="Ank"/>
    <property type="match status" value="1"/>
</dbReference>
<dbReference type="GO" id="GO:0031267">
    <property type="term" value="F:small GTPase binding"/>
    <property type="evidence" value="ECO:0000318"/>
    <property type="project" value="GO_Central"/>
</dbReference>
<dbReference type="CTD" id="100169688"/>
<dbReference type="InterPro" id="IPR001164">
    <property type="entry name" value="ArfGAP_dom"/>
</dbReference>
<evidence type="ECO:0000256" key="2">
    <source>
        <dbReference type="ARBA" id="ARBA00022723"/>
    </source>
</evidence>
<dbReference type="GO" id="GO:0032012">
    <property type="term" value="P:regulation of ARF protein signal transduction"/>
    <property type="evidence" value="ECO:0000318"/>
    <property type="project" value="GO_Central"/>
</dbReference>
<dbReference type="Ensembl" id="ENSCINT00000005788.3">
    <property type="protein sequence ID" value="ENSCINP00000005788.3"/>
    <property type="gene ID" value="ENSCING00000002837.3"/>
</dbReference>